<name>A0ABV6K9R1_9BACI</name>
<comment type="caution">
    <text evidence="1">The sequence shown here is derived from an EMBL/GenBank/DDBJ whole genome shotgun (WGS) entry which is preliminary data.</text>
</comment>
<keyword evidence="2" id="KW-1185">Reference proteome</keyword>
<dbReference type="PIRSF" id="PIRSF029407">
    <property type="entry name" value="UCP029407"/>
    <property type="match status" value="1"/>
</dbReference>
<dbReference type="EMBL" id="JBHLUX010000017">
    <property type="protein sequence ID" value="MFC0470048.1"/>
    <property type="molecule type" value="Genomic_DNA"/>
</dbReference>
<reference evidence="1 2" key="1">
    <citation type="submission" date="2024-09" db="EMBL/GenBank/DDBJ databases">
        <authorList>
            <person name="Sun Q."/>
            <person name="Mori K."/>
        </authorList>
    </citation>
    <scope>NUCLEOTIDE SEQUENCE [LARGE SCALE GENOMIC DNA]</scope>
    <source>
        <strain evidence="1 2">NCAIM B.02610</strain>
    </source>
</reference>
<proteinExistence type="predicted"/>
<evidence type="ECO:0000313" key="2">
    <source>
        <dbReference type="Proteomes" id="UP001589838"/>
    </source>
</evidence>
<organism evidence="1 2">
    <name type="scientific">Halalkalibacter kiskunsagensis</name>
    <dbReference type="NCBI Taxonomy" id="1548599"/>
    <lineage>
        <taxon>Bacteria</taxon>
        <taxon>Bacillati</taxon>
        <taxon>Bacillota</taxon>
        <taxon>Bacilli</taxon>
        <taxon>Bacillales</taxon>
        <taxon>Bacillaceae</taxon>
        <taxon>Halalkalibacter</taxon>
    </lineage>
</organism>
<sequence>MTKKQRAICILGMHRSGTSTVTGSLNILGVELGNEKKLLTPARFNKKGFWEYSDITQSQEKLLEILTSSWDSTKPLPALWWNDEKIKPIKSKLINIVENEFIGKPLWGWKDPRNCLTVPLWKDILDELKIKLSYLIVVRNPLDVAVSLKRRNKFYKKKSIDLWSLYTLSALLWTEKEERELIFYDDLLKGWQKALKPVASSLGIPWSEKIAVKASMESFITPNLQHSNSSTEDLHRDQELPEYIISTYEQLLKVKQSKVYFQSEEFSHKIHENYYHLTGEHFYSDLKKQID</sequence>
<dbReference type="RefSeq" id="WP_335961320.1">
    <property type="nucleotide sequence ID" value="NZ_JAXBLX010000016.1"/>
</dbReference>
<dbReference type="InterPro" id="IPR027417">
    <property type="entry name" value="P-loop_NTPase"/>
</dbReference>
<dbReference type="Gene3D" id="3.40.50.300">
    <property type="entry name" value="P-loop containing nucleotide triphosphate hydrolases"/>
    <property type="match status" value="1"/>
</dbReference>
<gene>
    <name evidence="1" type="ORF">ACFFHM_05790</name>
</gene>
<evidence type="ECO:0000313" key="1">
    <source>
        <dbReference type="EMBL" id="MFC0470048.1"/>
    </source>
</evidence>
<dbReference type="InterPro" id="IPR014556">
    <property type="entry name" value="UCP029407"/>
</dbReference>
<dbReference type="Proteomes" id="UP001589838">
    <property type="component" value="Unassembled WGS sequence"/>
</dbReference>
<accession>A0ABV6K9R1</accession>
<protein>
    <submittedName>
        <fullName evidence="1">Sulfotransferase family protein</fullName>
    </submittedName>
</protein>
<dbReference type="SUPFAM" id="SSF52540">
    <property type="entry name" value="P-loop containing nucleoside triphosphate hydrolases"/>
    <property type="match status" value="1"/>
</dbReference>